<evidence type="ECO:0000256" key="3">
    <source>
        <dbReference type="ARBA" id="ARBA00022729"/>
    </source>
</evidence>
<dbReference type="GO" id="GO:0009289">
    <property type="term" value="C:pilus"/>
    <property type="evidence" value="ECO:0007669"/>
    <property type="project" value="UniProtKB-SubCell"/>
</dbReference>
<feature type="signal peptide" evidence="5">
    <location>
        <begin position="1"/>
        <end position="19"/>
    </location>
</feature>
<name>A0A9J6PYF2_9ENTR</name>
<dbReference type="InterPro" id="IPR008966">
    <property type="entry name" value="Adhesion_dom_sf"/>
</dbReference>
<sequence length="334" mass="35999">MKKIFLLLSLVFVYCDAFAACTYKGDRKLLNLVLSPKITADPSIPVGTVLYSKKYGTGDYKTFSCSKIMNDQYIIDSTTPQVTGVAGLQGKPVYETGIDGIGFQVSDILNSKNGSLTPAVVGSTQIPFENSNDNYQFITVWLIKTKAIIDTDGKSSNPKVSFGANNIMVNDGLLLAATISLNNITYKNTSCNISVSGPNKLILNKIEKSTLMSIPRAGITPSQKNIAMNVDCPTGSQGGTLMYWFNPLGNVSASGDGIIDNMLTGSTAAKNVGIIFKMNNNPVVFHDVDKYKIAHAEAHQTVNITADYYRASNNVADITNGSVKAMMEVVIQEE</sequence>
<protein>
    <submittedName>
        <fullName evidence="6">Fimbrial protein</fullName>
    </submittedName>
</protein>
<reference evidence="6" key="1">
    <citation type="submission" date="2022-05" db="EMBL/GenBank/DDBJ databases">
        <title>Description of a novel species of Leclercia; Leclercia tamurae and the Proposal for a Novel Genus Silvania gen. nov. Containing Two Novel Species Silvania hatchlandensis sp. nov. and Silvania confinis sp. nov. Isolated from the Rhizosphere of Oak.</title>
        <authorList>
            <person name="Maddock D.W."/>
            <person name="Brady C.L."/>
            <person name="Denman S."/>
            <person name="Arnold D."/>
        </authorList>
    </citation>
    <scope>NUCLEOTIDE SEQUENCE</scope>
    <source>
        <strain evidence="6">H19S6</strain>
    </source>
</reference>
<evidence type="ECO:0000256" key="4">
    <source>
        <dbReference type="ARBA" id="ARBA00023263"/>
    </source>
</evidence>
<dbReference type="Gene3D" id="2.60.40.3310">
    <property type="match status" value="1"/>
</dbReference>
<keyword evidence="7" id="KW-1185">Reference proteome</keyword>
<dbReference type="Proteomes" id="UP001063816">
    <property type="component" value="Unassembled WGS sequence"/>
</dbReference>
<comment type="similarity">
    <text evidence="2">Belongs to the fimbrial protein family.</text>
</comment>
<accession>A0A9J6PYF2</accession>
<dbReference type="AlphaFoldDB" id="A0A9J6PYF2"/>
<dbReference type="PANTHER" id="PTHR33420">
    <property type="entry name" value="FIMBRIAL SUBUNIT ELFA-RELATED"/>
    <property type="match status" value="1"/>
</dbReference>
<evidence type="ECO:0000256" key="5">
    <source>
        <dbReference type="SAM" id="SignalP"/>
    </source>
</evidence>
<feature type="chain" id="PRO_5039936434" evidence="5">
    <location>
        <begin position="20"/>
        <end position="334"/>
    </location>
</feature>
<keyword evidence="3 5" id="KW-0732">Signal</keyword>
<evidence type="ECO:0000256" key="2">
    <source>
        <dbReference type="ARBA" id="ARBA00006671"/>
    </source>
</evidence>
<dbReference type="Gene3D" id="2.60.40.1090">
    <property type="entry name" value="Fimbrial-type adhesion domain"/>
    <property type="match status" value="1"/>
</dbReference>
<evidence type="ECO:0000313" key="7">
    <source>
        <dbReference type="Proteomes" id="UP001063816"/>
    </source>
</evidence>
<dbReference type="InterPro" id="IPR036937">
    <property type="entry name" value="Adhesion_dom_fimbrial_sf"/>
</dbReference>
<dbReference type="InterPro" id="IPR050263">
    <property type="entry name" value="Bact_Fimbrial_Adh_Pro"/>
</dbReference>
<dbReference type="SUPFAM" id="SSF49401">
    <property type="entry name" value="Bacterial adhesins"/>
    <property type="match status" value="1"/>
</dbReference>
<comment type="caution">
    <text evidence="6">The sequence shown here is derived from an EMBL/GenBank/DDBJ whole genome shotgun (WGS) entry which is preliminary data.</text>
</comment>
<dbReference type="EMBL" id="JAMGZK010000040">
    <property type="protein sequence ID" value="MCU6663652.1"/>
    <property type="molecule type" value="Genomic_DNA"/>
</dbReference>
<evidence type="ECO:0000313" key="6">
    <source>
        <dbReference type="EMBL" id="MCU6663652.1"/>
    </source>
</evidence>
<keyword evidence="4" id="KW-0281">Fimbrium</keyword>
<gene>
    <name evidence="6" type="ORF">M8014_04730</name>
</gene>
<proteinExistence type="inferred from homology"/>
<dbReference type="PANTHER" id="PTHR33420:SF3">
    <property type="entry name" value="FIMBRIAL SUBUNIT ELFA"/>
    <property type="match status" value="1"/>
</dbReference>
<dbReference type="RefSeq" id="WP_271281392.1">
    <property type="nucleotide sequence ID" value="NZ_JAMGZK010000040.1"/>
</dbReference>
<comment type="subcellular location">
    <subcellularLocation>
        <location evidence="1">Fimbrium</location>
    </subcellularLocation>
</comment>
<evidence type="ECO:0000256" key="1">
    <source>
        <dbReference type="ARBA" id="ARBA00004561"/>
    </source>
</evidence>
<organism evidence="6 7">
    <name type="scientific">Silvania hatchlandensis</name>
    <dbReference type="NCBI Taxonomy" id="2926469"/>
    <lineage>
        <taxon>Bacteria</taxon>
        <taxon>Pseudomonadati</taxon>
        <taxon>Pseudomonadota</taxon>
        <taxon>Gammaproteobacteria</taxon>
        <taxon>Enterobacterales</taxon>
        <taxon>Enterobacteriaceae</taxon>
        <taxon>Silvania</taxon>
    </lineage>
</organism>
<dbReference type="GO" id="GO:0043709">
    <property type="term" value="P:cell adhesion involved in single-species biofilm formation"/>
    <property type="evidence" value="ECO:0007669"/>
    <property type="project" value="TreeGrafter"/>
</dbReference>